<keyword evidence="5" id="KW-0249">Electron transport</keyword>
<proteinExistence type="inferred from homology"/>
<keyword evidence="2 5" id="KW-0812">Transmembrane</keyword>
<reference evidence="8" key="1">
    <citation type="submission" date="2021-07" db="EMBL/GenBank/DDBJ databases">
        <title>Holobiont transcriptomes for the critically endangered staghorn coral (Acropora cervicornis) from two environmentally distinct sites on Turneffe Atoll, Belize.</title>
        <authorList>
            <person name="Lesneski K.C."/>
            <person name="Labadorf A.T."/>
            <person name="Scavo Lord K."/>
            <person name="Agus F."/>
            <person name="Kaufman L."/>
            <person name="Finnerty J.R."/>
        </authorList>
    </citation>
    <scope>NUCLEOTIDE SEQUENCE</scope>
    <source>
        <strain evidence="8">1.21260</strain>
        <tissue evidence="8">Coral nubbin</tissue>
    </source>
</reference>
<dbReference type="PROSITE" id="PS50855">
    <property type="entry name" value="COX1"/>
    <property type="match status" value="1"/>
</dbReference>
<dbReference type="InterPro" id="IPR023615">
    <property type="entry name" value="Cyt_c_Oxase_su1_BS"/>
</dbReference>
<comment type="catalytic activity">
    <reaction evidence="5">
        <text>4 Fe(II)-[cytochrome c] + O2 + 8 H(+)(in) = 4 Fe(III)-[cytochrome c] + 2 H2O + 4 H(+)(out)</text>
        <dbReference type="Rhea" id="RHEA:11436"/>
        <dbReference type="Rhea" id="RHEA-COMP:10350"/>
        <dbReference type="Rhea" id="RHEA-COMP:14399"/>
        <dbReference type="ChEBI" id="CHEBI:15377"/>
        <dbReference type="ChEBI" id="CHEBI:15378"/>
        <dbReference type="ChEBI" id="CHEBI:15379"/>
        <dbReference type="ChEBI" id="CHEBI:29033"/>
        <dbReference type="ChEBI" id="CHEBI:29034"/>
        <dbReference type="EC" id="7.1.1.9"/>
    </reaction>
</comment>
<dbReference type="EMBL" id="MZ501690">
    <property type="protein sequence ID" value="UCR60987.1"/>
    <property type="molecule type" value="Genomic_DNA"/>
</dbReference>
<dbReference type="SUPFAM" id="SSF81442">
    <property type="entry name" value="Cytochrome c oxidase subunit I-like"/>
    <property type="match status" value="1"/>
</dbReference>
<comment type="function">
    <text evidence="5">Component of the cytochrome c oxidase, the last enzyme in the mitochondrial electron transport chain which drives oxidative phosphorylation. The respiratory chain contains 3 multisubunit complexes succinate dehydrogenase (complex II, CII), ubiquinol-cytochrome c oxidoreductase (cytochrome b-c1 complex, complex III, CIII) and cytochrome c oxidase (complex IV, CIV), that cooperate to transfer electrons derived from NADH and succinate to molecular oxygen, creating an electrochemical gradient over the inner membrane that drives transmembrane transport and the ATP synthase. Cytochrome c oxidase is the component of the respiratory chain that catalyzes the reduction of oxygen to water. Electrons originating from reduced cytochrome c in the intermembrane space (IMS) are transferred via the dinuclear copper A center (CU(A)) of subunit 2 and heme A of subunit 1 to the active site in subunit 1, a binuclear center (BNC) formed by heme A3 and copper B (CU(B)). The BNC reduces molecular oxygen to 2 water molecules using 4 electrons from cytochrome c in the IMS and 4 protons from the mitochondrial matrix.</text>
</comment>
<dbReference type="InterPro" id="IPR036927">
    <property type="entry name" value="Cyt_c_oxase-like_su1_sf"/>
</dbReference>
<feature type="transmembrane region" description="Helical" evidence="6">
    <location>
        <begin position="270"/>
        <end position="292"/>
    </location>
</feature>
<dbReference type="PANTHER" id="PTHR10422">
    <property type="entry name" value="CYTOCHROME C OXIDASE SUBUNIT 1"/>
    <property type="match status" value="1"/>
</dbReference>
<dbReference type="UniPathway" id="UPA00705"/>
<dbReference type="GO" id="GO:0046872">
    <property type="term" value="F:metal ion binding"/>
    <property type="evidence" value="ECO:0007669"/>
    <property type="project" value="UniProtKB-KW"/>
</dbReference>
<sequence>MRIELYSSGNRIISPENQNFYNVSITLHGLLMIFFLVMPGLFGGFGNYFVPIFQGSPEVVYPRVNNFSILILLLSYLFLILSIISEFGGGTGWTLLPPLSTSFMTLSPSSVGNLIFGLLISGISSCLTSLNFWVTILNLRSYSLTLKTIPLFPWAFLITALMLLLTLPVLSGTLFLVLGDLHSNTLFFDPVFGGDPVLYQHLFWFFGHPEVYILIIPAFGVISIVISGISQLIIFGNQSMIFAMSSISLLGSLVWGHHMYTVGLESDTRAYFTGVTILISLPTGTKIFNWLFTYLGNPPLLHLRISSVFFSHLFLLMFTIGGSTGVILGNAAVDLGLHDTYYVVAHFHFVLSLGAIISIFSGIIFSGEKIVGTKSLLLSPSSTLSLFHLHLVFVGILLTFSPMHFLGFNVMPRRIPSFPDSFNSWNSLSSIGSGITFLSFGLFYLYPFVTEEKARQVEWALVWWRERNEESTHLFRLSFFHFHSIHHIILL</sequence>
<keyword evidence="5" id="KW-0479">Metal-binding</keyword>
<evidence type="ECO:0000256" key="1">
    <source>
        <dbReference type="ARBA" id="ARBA00004141"/>
    </source>
</evidence>
<feature type="transmembrane region" description="Helical" evidence="6">
    <location>
        <begin position="151"/>
        <end position="178"/>
    </location>
</feature>
<dbReference type="Pfam" id="PF00115">
    <property type="entry name" value="COX1"/>
    <property type="match status" value="1"/>
</dbReference>
<dbReference type="GO" id="GO:0005743">
    <property type="term" value="C:mitochondrial inner membrane"/>
    <property type="evidence" value="ECO:0007669"/>
    <property type="project" value="UniProtKB-SubCell"/>
</dbReference>
<dbReference type="GO" id="GO:0015990">
    <property type="term" value="P:electron transport coupled proton transport"/>
    <property type="evidence" value="ECO:0007669"/>
    <property type="project" value="TreeGrafter"/>
</dbReference>
<feature type="transmembrane region" description="Helical" evidence="6">
    <location>
        <begin position="115"/>
        <end position="139"/>
    </location>
</feature>
<evidence type="ECO:0000256" key="4">
    <source>
        <dbReference type="ARBA" id="ARBA00023136"/>
    </source>
</evidence>
<dbReference type="PRINTS" id="PR01165">
    <property type="entry name" value="CYCOXIDASEI"/>
</dbReference>
<feature type="transmembrane region" description="Helical" evidence="6">
    <location>
        <begin position="211"/>
        <end position="234"/>
    </location>
</feature>
<evidence type="ECO:0000256" key="6">
    <source>
        <dbReference type="SAM" id="Phobius"/>
    </source>
</evidence>
<comment type="pathway">
    <text evidence="5">Energy metabolism; oxidative phosphorylation.</text>
</comment>
<evidence type="ECO:0000256" key="2">
    <source>
        <dbReference type="ARBA" id="ARBA00022692"/>
    </source>
</evidence>
<dbReference type="EC" id="7.1.1.9" evidence="5"/>
<dbReference type="GO" id="GO:0004129">
    <property type="term" value="F:cytochrome-c oxidase activity"/>
    <property type="evidence" value="ECO:0007669"/>
    <property type="project" value="UniProtKB-EC"/>
</dbReference>
<dbReference type="InterPro" id="IPR023616">
    <property type="entry name" value="Cyt_c_oxase-like_su1_dom"/>
</dbReference>
<dbReference type="AlphaFoldDB" id="A0A8K1J4J1"/>
<feature type="transmembrane region" description="Helical" evidence="6">
    <location>
        <begin position="313"/>
        <end position="333"/>
    </location>
</feature>
<protein>
    <recommendedName>
        <fullName evidence="5">Cytochrome c oxidase subunit 1</fullName>
        <ecNumber evidence="5">7.1.1.9</ecNumber>
    </recommendedName>
</protein>
<feature type="transmembrane region" description="Helical" evidence="6">
    <location>
        <begin position="425"/>
        <end position="446"/>
    </location>
</feature>
<dbReference type="PROSITE" id="PS00077">
    <property type="entry name" value="COX1_CUB"/>
    <property type="match status" value="1"/>
</dbReference>
<comment type="subcellular location">
    <subcellularLocation>
        <location evidence="1">Membrane</location>
        <topology evidence="1">Multi-pass membrane protein</topology>
    </subcellularLocation>
    <subcellularLocation>
        <location evidence="5">Mitochondrion inner membrane</location>
        <topology evidence="5">Multi-pass membrane protein</topology>
    </subcellularLocation>
</comment>
<feature type="transmembrane region" description="Helical" evidence="6">
    <location>
        <begin position="25"/>
        <end position="50"/>
    </location>
</feature>
<keyword evidence="5" id="KW-0186">Copper</keyword>
<dbReference type="GO" id="GO:0020037">
    <property type="term" value="F:heme binding"/>
    <property type="evidence" value="ECO:0007669"/>
    <property type="project" value="InterPro"/>
</dbReference>
<comment type="similarity">
    <text evidence="5">Belongs to the heme-copper respiratory oxidase family.</text>
</comment>
<feature type="transmembrane region" description="Helical" evidence="6">
    <location>
        <begin position="241"/>
        <end position="258"/>
    </location>
</feature>
<feature type="transmembrane region" description="Helical" evidence="6">
    <location>
        <begin position="345"/>
        <end position="365"/>
    </location>
</feature>
<name>A0A8K1J4J1_SYMSP</name>
<keyword evidence="5" id="KW-0349">Heme</keyword>
<keyword evidence="5" id="KW-0999">Mitochondrion inner membrane</keyword>
<keyword evidence="5 8" id="KW-0496">Mitochondrion</keyword>
<dbReference type="GO" id="GO:0006123">
    <property type="term" value="P:mitochondrial electron transport, cytochrome c to oxygen"/>
    <property type="evidence" value="ECO:0007669"/>
    <property type="project" value="TreeGrafter"/>
</dbReference>
<evidence type="ECO:0000256" key="3">
    <source>
        <dbReference type="ARBA" id="ARBA00022989"/>
    </source>
</evidence>
<feature type="transmembrane region" description="Helical" evidence="6">
    <location>
        <begin position="70"/>
        <end position="95"/>
    </location>
</feature>
<dbReference type="PANTHER" id="PTHR10422:SF18">
    <property type="entry name" value="CYTOCHROME C OXIDASE SUBUNIT 1"/>
    <property type="match status" value="1"/>
</dbReference>
<geneLocation type="mitochondrion" evidence="8"/>
<evidence type="ECO:0000259" key="7">
    <source>
        <dbReference type="PROSITE" id="PS50855"/>
    </source>
</evidence>
<keyword evidence="5" id="KW-0679">Respiratory chain</keyword>
<dbReference type="InterPro" id="IPR000883">
    <property type="entry name" value="Cyt_C_Oxase_1"/>
</dbReference>
<feature type="domain" description="Cytochrome oxidase subunit I profile" evidence="7">
    <location>
        <begin position="1"/>
        <end position="483"/>
    </location>
</feature>
<keyword evidence="5" id="KW-0408">Iron</keyword>
<evidence type="ECO:0000256" key="5">
    <source>
        <dbReference type="RuleBase" id="RU000369"/>
    </source>
</evidence>
<organism evidence="8">
    <name type="scientific">Symbiodinium sp.</name>
    <name type="common">Dinoflagellate</name>
    <dbReference type="NCBI Taxonomy" id="2950"/>
    <lineage>
        <taxon>Eukaryota</taxon>
        <taxon>Sar</taxon>
        <taxon>Alveolata</taxon>
        <taxon>Dinophyceae</taxon>
        <taxon>Suessiales</taxon>
        <taxon>Symbiodiniaceae</taxon>
        <taxon>Symbiodinium</taxon>
    </lineage>
</organism>
<keyword evidence="5" id="KW-0813">Transport</keyword>
<dbReference type="Gene3D" id="1.20.210.10">
    <property type="entry name" value="Cytochrome c oxidase-like, subunit I domain"/>
    <property type="match status" value="1"/>
</dbReference>
<accession>A0A8K1J4J1</accession>
<keyword evidence="4 5" id="KW-0472">Membrane</keyword>
<keyword evidence="3 6" id="KW-1133">Transmembrane helix</keyword>
<evidence type="ECO:0000313" key="8">
    <source>
        <dbReference type="EMBL" id="UCR60987.1"/>
    </source>
</evidence>
<feature type="transmembrane region" description="Helical" evidence="6">
    <location>
        <begin position="386"/>
        <end position="405"/>
    </location>
</feature>